<dbReference type="NCBIfam" id="TIGR01527">
    <property type="entry name" value="arch_NMN_Atrans"/>
    <property type="match status" value="1"/>
</dbReference>
<comment type="catalytic activity">
    <reaction evidence="8">
        <text>beta-nicotinamide D-ribonucleotide + ATP + H(+) = diphosphate + NAD(+)</text>
        <dbReference type="Rhea" id="RHEA:21360"/>
        <dbReference type="ChEBI" id="CHEBI:14649"/>
        <dbReference type="ChEBI" id="CHEBI:15378"/>
        <dbReference type="ChEBI" id="CHEBI:30616"/>
        <dbReference type="ChEBI" id="CHEBI:33019"/>
        <dbReference type="ChEBI" id="CHEBI:57540"/>
        <dbReference type="EC" id="2.7.7.1"/>
    </reaction>
</comment>
<dbReference type="OrthoDB" id="264480at2157"/>
<dbReference type="InterPro" id="IPR006418">
    <property type="entry name" value="NMN_Atrans_arc"/>
</dbReference>
<keyword evidence="13" id="KW-1185">Reference proteome</keyword>
<dbReference type="HAMAP" id="MF_00243">
    <property type="entry name" value="NMN_adenylyltr"/>
    <property type="match status" value="1"/>
</dbReference>
<protein>
    <recommendedName>
        <fullName evidence="8 9">Nicotinamide-nucleotide adenylyltransferase</fullName>
        <ecNumber evidence="8 9">2.7.7.1</ecNumber>
    </recommendedName>
    <alternativeName>
        <fullName evidence="8">NAD(+) diphosphorylase</fullName>
    </alternativeName>
    <alternativeName>
        <fullName evidence="8">NAD(+) pyrophosphorylase</fullName>
    </alternativeName>
    <alternativeName>
        <fullName evidence="8">NMN adenylyltransferase</fullName>
    </alternativeName>
</protein>
<evidence type="ECO:0000256" key="10">
    <source>
        <dbReference type="SAM" id="MobiDB-lite"/>
    </source>
</evidence>
<dbReference type="Proteomes" id="UP000000365">
    <property type="component" value="Chromosome"/>
</dbReference>
<comment type="subcellular location">
    <subcellularLocation>
        <location evidence="8">Cytoplasm</location>
    </subcellularLocation>
</comment>
<dbReference type="Pfam" id="PF01467">
    <property type="entry name" value="CTP_transf_like"/>
    <property type="match status" value="1"/>
</dbReference>
<dbReference type="GO" id="GO:0009435">
    <property type="term" value="P:NAD+ biosynthetic process"/>
    <property type="evidence" value="ECO:0007669"/>
    <property type="project" value="UniProtKB-UniRule"/>
</dbReference>
<evidence type="ECO:0000256" key="7">
    <source>
        <dbReference type="ARBA" id="ARBA00023027"/>
    </source>
</evidence>
<feature type="region of interest" description="Disordered" evidence="10">
    <location>
        <begin position="174"/>
        <end position="199"/>
    </location>
</feature>
<dbReference type="Gene3D" id="3.40.50.620">
    <property type="entry name" value="HUPs"/>
    <property type="match status" value="1"/>
</dbReference>
<evidence type="ECO:0000256" key="4">
    <source>
        <dbReference type="ARBA" id="ARBA00022695"/>
    </source>
</evidence>
<keyword evidence="6 8" id="KW-0067">ATP-binding</keyword>
<dbReference type="GO" id="GO:0005524">
    <property type="term" value="F:ATP binding"/>
    <property type="evidence" value="ECO:0007669"/>
    <property type="project" value="UniProtKB-KW"/>
</dbReference>
<evidence type="ECO:0000256" key="6">
    <source>
        <dbReference type="ARBA" id="ARBA00022840"/>
    </source>
</evidence>
<organism evidence="12 13">
    <name type="scientific">Methanocorpusculum labreanum (strain ATCC 43576 / DSM 4855 / Z)</name>
    <dbReference type="NCBI Taxonomy" id="410358"/>
    <lineage>
        <taxon>Archaea</taxon>
        <taxon>Methanobacteriati</taxon>
        <taxon>Methanobacteriota</taxon>
        <taxon>Stenosarchaea group</taxon>
        <taxon>Methanomicrobia</taxon>
        <taxon>Methanomicrobiales</taxon>
        <taxon>Methanocorpusculaceae</taxon>
        <taxon>Methanocorpusculum</taxon>
    </lineage>
</organism>
<dbReference type="EMBL" id="CP000559">
    <property type="protein sequence ID" value="ABN06938.1"/>
    <property type="molecule type" value="Genomic_DNA"/>
</dbReference>
<keyword evidence="8" id="KW-0963">Cytoplasm</keyword>
<dbReference type="EC" id="2.7.7.1" evidence="8 9"/>
<comment type="pathway">
    <text evidence="8">Cofactor biosynthesis; NAD(+) biosynthesis; NAD(+) from nicotinamide D-ribonucleotide: step 1/1.</text>
</comment>
<keyword evidence="5 8" id="KW-0547">Nucleotide-binding</keyword>
<keyword evidence="2 8" id="KW-0662">Pyridine nucleotide biosynthesis</keyword>
<dbReference type="InterPro" id="IPR014729">
    <property type="entry name" value="Rossmann-like_a/b/a_fold"/>
</dbReference>
<evidence type="ECO:0000256" key="5">
    <source>
        <dbReference type="ARBA" id="ARBA00022741"/>
    </source>
</evidence>
<dbReference type="KEGG" id="mla:Mlab_0767"/>
<dbReference type="GO" id="GO:0005737">
    <property type="term" value="C:cytoplasm"/>
    <property type="evidence" value="ECO:0007669"/>
    <property type="project" value="UniProtKB-SubCell"/>
</dbReference>
<gene>
    <name evidence="12" type="ordered locus">Mlab_0767</name>
</gene>
<comment type="similarity">
    <text evidence="1 8">Belongs to the archaeal NMN adenylyltransferase family.</text>
</comment>
<evidence type="ECO:0000313" key="12">
    <source>
        <dbReference type="EMBL" id="ABN06938.1"/>
    </source>
</evidence>
<feature type="domain" description="Cytidyltransferase-like" evidence="11">
    <location>
        <begin position="5"/>
        <end position="104"/>
    </location>
</feature>
<keyword evidence="4 8" id="KW-0548">Nucleotidyltransferase</keyword>
<dbReference type="NCBIfam" id="TIGR00125">
    <property type="entry name" value="cyt_tran_rel"/>
    <property type="match status" value="1"/>
</dbReference>
<reference evidence="12 13" key="1">
    <citation type="journal article" date="2009" name="Stand. Genomic Sci.">
        <title>Complete genome sequence of Methanocorpusculum labreanum type strain Z.</title>
        <authorList>
            <person name="Anderson I.J."/>
            <person name="Sieprawska-Lupa M."/>
            <person name="Goltsman E."/>
            <person name="Lapidus A."/>
            <person name="Copeland A."/>
            <person name="Glavina Del Rio T."/>
            <person name="Tice H."/>
            <person name="Dalin E."/>
            <person name="Barry K."/>
            <person name="Pitluck S."/>
            <person name="Hauser L."/>
            <person name="Land M."/>
            <person name="Lucas S."/>
            <person name="Richardson P."/>
            <person name="Whitman W.B."/>
            <person name="Kyrpides N.C."/>
        </authorList>
    </citation>
    <scope>NUCLEOTIDE SEQUENCE [LARGE SCALE GENOMIC DNA]</scope>
    <source>
        <strain evidence="13">ATCC 43576 / DSM 4855 / Z</strain>
    </source>
</reference>
<dbReference type="GO" id="GO:0000309">
    <property type="term" value="F:nicotinamide-nucleotide adenylyltransferase activity"/>
    <property type="evidence" value="ECO:0007669"/>
    <property type="project" value="UniProtKB-UniRule"/>
</dbReference>
<name>A2SRI2_METLZ</name>
<dbReference type="GeneID" id="4795205"/>
<evidence type="ECO:0000256" key="2">
    <source>
        <dbReference type="ARBA" id="ARBA00022642"/>
    </source>
</evidence>
<evidence type="ECO:0000259" key="11">
    <source>
        <dbReference type="Pfam" id="PF01467"/>
    </source>
</evidence>
<accession>A2SRI2</accession>
<evidence type="ECO:0000256" key="3">
    <source>
        <dbReference type="ARBA" id="ARBA00022679"/>
    </source>
</evidence>
<dbReference type="PANTHER" id="PTHR21342:SF0">
    <property type="entry name" value="BIFUNCTIONAL NMN ADENYLYLTRANSFERASE_NUDIX HYDROLASE"/>
    <property type="match status" value="1"/>
</dbReference>
<dbReference type="InterPro" id="IPR004821">
    <property type="entry name" value="Cyt_trans-like"/>
</dbReference>
<proteinExistence type="inferred from homology"/>
<keyword evidence="7 8" id="KW-0520">NAD</keyword>
<evidence type="ECO:0000313" key="13">
    <source>
        <dbReference type="Proteomes" id="UP000000365"/>
    </source>
</evidence>
<dbReference type="STRING" id="410358.Mlab_0767"/>
<dbReference type="HOGENOM" id="CLU_108783_0_0_2"/>
<evidence type="ECO:0000256" key="1">
    <source>
        <dbReference type="ARBA" id="ARBA00010124"/>
    </source>
</evidence>
<keyword evidence="3 8" id="KW-0808">Transferase</keyword>
<evidence type="ECO:0000256" key="8">
    <source>
        <dbReference type="HAMAP-Rule" id="MF_00243"/>
    </source>
</evidence>
<dbReference type="NCBIfam" id="NF002243">
    <property type="entry name" value="PRK01153.1"/>
    <property type="match status" value="1"/>
</dbReference>
<dbReference type="UniPathway" id="UPA00253">
    <property type="reaction ID" value="UER00600"/>
</dbReference>
<dbReference type="AlphaFoldDB" id="A2SRI2"/>
<feature type="compositionally biased region" description="Polar residues" evidence="10">
    <location>
        <begin position="174"/>
        <end position="186"/>
    </location>
</feature>
<evidence type="ECO:0000256" key="9">
    <source>
        <dbReference type="NCBIfam" id="TIGR01527"/>
    </source>
</evidence>
<dbReference type="eggNOG" id="arCOG00972">
    <property type="taxonomic scope" value="Archaea"/>
</dbReference>
<dbReference type="PANTHER" id="PTHR21342">
    <property type="entry name" value="PHOSPHOPANTETHEINE ADENYLYLTRANSFERASE"/>
    <property type="match status" value="1"/>
</dbReference>
<sequence>MIRGLYVGRFQPYHNGHKAFIQKIAEEVDELVIGIGSAQMSHTVRHPFTAGERILMISRDLIHLDIPIYIIPLEDVKRNSLWVSHVISMCPPVTQIYTSNPLISQLFLEAGRHVVCPSGLCPHKVLSSEEWCSLVKAGDNWASYVPSDTVRVIEDVGGVERIRLITQTDESVVSGNMQPQTISSFSGCEPNGIPSTDRS</sequence>
<dbReference type="SUPFAM" id="SSF52374">
    <property type="entry name" value="Nucleotidylyl transferase"/>
    <property type="match status" value="1"/>
</dbReference>
<dbReference type="RefSeq" id="WP_011833139.1">
    <property type="nucleotide sequence ID" value="NC_008942.1"/>
</dbReference>